<keyword evidence="2" id="KW-1185">Reference proteome</keyword>
<proteinExistence type="predicted"/>
<dbReference type="Proteomes" id="UP001565471">
    <property type="component" value="Unassembled WGS sequence"/>
</dbReference>
<name>A0ABV4FC35_BRAEL</name>
<sequence>MWDKIVDLMSSPELMLSQVERWIDSKQDKAANSTSDVRPLENELASLGEQLGRHNRAYGAGLFTIEQLREYTQPIKDRIAAVELQISNSKGDTLVEKKPVLPQKEELELFADEARNTLHNLSFSQKRAILLNTVDKIVGTPSELQIYGAIPIENHVEFKTSNRCRKNQPACSRRPDLLPRPSQLKGEVSGFESVRHKRCRSGGMIEWRLKREPQRR</sequence>
<organism evidence="1 2">
    <name type="scientific">Bradyrhizobium elkanii</name>
    <dbReference type="NCBI Taxonomy" id="29448"/>
    <lineage>
        <taxon>Bacteria</taxon>
        <taxon>Pseudomonadati</taxon>
        <taxon>Pseudomonadota</taxon>
        <taxon>Alphaproteobacteria</taxon>
        <taxon>Hyphomicrobiales</taxon>
        <taxon>Nitrobacteraceae</taxon>
        <taxon>Bradyrhizobium</taxon>
    </lineage>
</organism>
<evidence type="ECO:0000313" key="1">
    <source>
        <dbReference type="EMBL" id="MEY9320433.1"/>
    </source>
</evidence>
<reference evidence="1 2" key="1">
    <citation type="submission" date="2024-07" db="EMBL/GenBank/DDBJ databases">
        <title>Genomic Encyclopedia of Type Strains, Phase V (KMG-V): Genome sequencing to study the core and pangenomes of soil and plant-associated prokaryotes.</title>
        <authorList>
            <person name="Whitman W."/>
        </authorList>
    </citation>
    <scope>NUCLEOTIDE SEQUENCE [LARGE SCALE GENOMIC DNA]</scope>
    <source>
        <strain evidence="1 2">USDA 415</strain>
    </source>
</reference>
<evidence type="ECO:0000313" key="2">
    <source>
        <dbReference type="Proteomes" id="UP001565471"/>
    </source>
</evidence>
<dbReference type="RefSeq" id="WP_253576811.1">
    <property type="nucleotide sequence ID" value="NZ_CP126026.1"/>
</dbReference>
<gene>
    <name evidence="1" type="ORF">ABIF29_007232</name>
</gene>
<comment type="caution">
    <text evidence="1">The sequence shown here is derived from an EMBL/GenBank/DDBJ whole genome shotgun (WGS) entry which is preliminary data.</text>
</comment>
<dbReference type="EMBL" id="JBGBZA010000002">
    <property type="protein sequence ID" value="MEY9320433.1"/>
    <property type="molecule type" value="Genomic_DNA"/>
</dbReference>
<protein>
    <submittedName>
        <fullName evidence="1">Uncharacterized protein</fullName>
    </submittedName>
</protein>
<accession>A0ABV4FC35</accession>